<name>A0ABX5ZA07_9MICO</name>
<dbReference type="EMBL" id="CP043031">
    <property type="protein sequence ID" value="QEH93802.1"/>
    <property type="molecule type" value="Genomic_DNA"/>
</dbReference>
<evidence type="ECO:0000313" key="2">
    <source>
        <dbReference type="EMBL" id="QEH93802.1"/>
    </source>
</evidence>
<reference evidence="2 3" key="1">
    <citation type="submission" date="2019-08" db="EMBL/GenBank/DDBJ databases">
        <title>Dermacoccus abyssi strain HZAU 226, whole genome Nanopore sequencing project.</title>
        <authorList>
            <person name="Guo A."/>
            <person name="Zhang X."/>
            <person name="Ruan Y."/>
            <person name="Liu W."/>
            <person name="Chen Q."/>
            <person name="Gu L."/>
        </authorList>
    </citation>
    <scope>NUCLEOTIDE SEQUENCE [LARGE SCALE GENOMIC DNA]</scope>
    <source>
        <strain evidence="2 3">HZAU 226</strain>
    </source>
</reference>
<proteinExistence type="predicted"/>
<protein>
    <submittedName>
        <fullName evidence="2">Glycosyltransferase family 1 protein</fullName>
    </submittedName>
</protein>
<dbReference type="Proteomes" id="UP000323565">
    <property type="component" value="Chromosome"/>
</dbReference>
<sequence length="148" mass="16311">MPCTRQESRCVRGDAGGRTIPSIVLVRGAFPPVVCRTVVTRRDPSHTRSCGTRLPRSIFTGTRTGSRCVPSRAAGSGGVQLVDRADVSEVYVTGEEVLVFENAEELVEIARRVEARPEGFVALREAARRRTLAEHTLTHRAKQLKSLW</sequence>
<accession>A0ABX5ZA07</accession>
<organism evidence="2 3">
    <name type="scientific">Dermacoccus abyssi</name>
    <dbReference type="NCBI Taxonomy" id="322596"/>
    <lineage>
        <taxon>Bacteria</taxon>
        <taxon>Bacillati</taxon>
        <taxon>Actinomycetota</taxon>
        <taxon>Actinomycetes</taxon>
        <taxon>Micrococcales</taxon>
        <taxon>Dermacoccaceae</taxon>
        <taxon>Dermacoccus</taxon>
    </lineage>
</organism>
<gene>
    <name evidence="2" type="ORF">FV141_09865</name>
</gene>
<dbReference type="Pfam" id="PF13524">
    <property type="entry name" value="Glyco_trans_1_2"/>
    <property type="match status" value="1"/>
</dbReference>
<keyword evidence="3" id="KW-1185">Reference proteome</keyword>
<dbReference type="InterPro" id="IPR055259">
    <property type="entry name" value="YkvP/CgeB_Glyco_trans-like"/>
</dbReference>
<feature type="domain" description="Spore protein YkvP/CgeB glycosyl transferase-like" evidence="1">
    <location>
        <begin position="73"/>
        <end position="145"/>
    </location>
</feature>
<evidence type="ECO:0000313" key="3">
    <source>
        <dbReference type="Proteomes" id="UP000323565"/>
    </source>
</evidence>
<evidence type="ECO:0000259" key="1">
    <source>
        <dbReference type="Pfam" id="PF13524"/>
    </source>
</evidence>